<dbReference type="OrthoDB" id="915634at2"/>
<dbReference type="RefSeq" id="WP_099438443.1">
    <property type="nucleotide sequence ID" value="NZ_CP024091.1"/>
</dbReference>
<proteinExistence type="predicted"/>
<evidence type="ECO:0000259" key="2">
    <source>
        <dbReference type="Pfam" id="PF03432"/>
    </source>
</evidence>
<dbReference type="Proteomes" id="UP000223749">
    <property type="component" value="Chromosome"/>
</dbReference>
<evidence type="ECO:0000313" key="4">
    <source>
        <dbReference type="Proteomes" id="UP000223749"/>
    </source>
</evidence>
<feature type="domain" description="MobA/VirD2-like nuclease" evidence="2">
    <location>
        <begin position="17"/>
        <end position="151"/>
    </location>
</feature>
<reference evidence="3 4" key="1">
    <citation type="submission" date="2017-10" db="EMBL/GenBank/DDBJ databases">
        <title>Whole genome of Pedobacter ginsengisoli T01R-27 isolated from tomato rhizosphere.</title>
        <authorList>
            <person name="Weon H.-Y."/>
            <person name="Lee S.A."/>
            <person name="Sang M.K."/>
            <person name="Song J."/>
        </authorList>
    </citation>
    <scope>NUCLEOTIDE SEQUENCE [LARGE SCALE GENOMIC DNA]</scope>
    <source>
        <strain evidence="3 4">T01R-27</strain>
    </source>
</reference>
<organism evidence="3 4">
    <name type="scientific">Pedobacter ginsengisoli</name>
    <dbReference type="NCBI Taxonomy" id="363852"/>
    <lineage>
        <taxon>Bacteria</taxon>
        <taxon>Pseudomonadati</taxon>
        <taxon>Bacteroidota</taxon>
        <taxon>Sphingobacteriia</taxon>
        <taxon>Sphingobacteriales</taxon>
        <taxon>Sphingobacteriaceae</taxon>
        <taxon>Pedobacter</taxon>
    </lineage>
</organism>
<dbReference type="EMBL" id="CP024091">
    <property type="protein sequence ID" value="ATP56501.1"/>
    <property type="molecule type" value="Genomic_DNA"/>
</dbReference>
<feature type="compositionally biased region" description="Basic residues" evidence="1">
    <location>
        <begin position="404"/>
        <end position="413"/>
    </location>
</feature>
<protein>
    <submittedName>
        <fullName evidence="3">Relaxase</fullName>
    </submittedName>
</protein>
<dbReference type="InterPro" id="IPR005094">
    <property type="entry name" value="Endonuclease_MobA/VirD2"/>
</dbReference>
<evidence type="ECO:0000256" key="1">
    <source>
        <dbReference type="SAM" id="MobiDB-lite"/>
    </source>
</evidence>
<keyword evidence="4" id="KW-1185">Reference proteome</keyword>
<dbReference type="KEGG" id="pgs:CPT03_08450"/>
<evidence type="ECO:0000313" key="3">
    <source>
        <dbReference type="EMBL" id="ATP56501.1"/>
    </source>
</evidence>
<sequence length="422" mass="48505">MVTKIISGQSIRGLLLYNENKVADKEAKLIMASRFGTELERLDFDAKLARFEHLTFLKPNVKTNAIHIMLNFDRDDKLTLPVYQQIAISYMDKIGFGEQPFLVYQHQDTNHPHLHIVTTNINSDGERMDIHGIGRTVSETARKELEIEYGLIKAEGRQKSEAFAIPPIDIEKVIYGKTPTKRAINNVVSAIMRSYKFTSVAEYNAILKQFNITADRGKQETVMFEKRGLVYSIIDQNGKRIGIPFKASQLTGRPTLDKVEKKFERSREIRKTYRDSIKERIDKVLNSYQSISRNTFISELHKRQIAVVFRNNEQGYTYGATFIDHRTKCAFNGSDLGKSYRAKELIGHFSETDRLKSYLKQPAQTTFIRQPNAEKSFLEPNEQKGLLDIVLGKTDHDLAAPMGRPKKRRKGKKTTQDIQQRL</sequence>
<dbReference type="Pfam" id="PF03432">
    <property type="entry name" value="Relaxase"/>
    <property type="match status" value="1"/>
</dbReference>
<gene>
    <name evidence="3" type="ORF">CPT03_08450</name>
</gene>
<accession>A0A2D1U4G9</accession>
<name>A0A2D1U4G9_9SPHI</name>
<dbReference type="AlphaFoldDB" id="A0A2D1U4G9"/>
<feature type="region of interest" description="Disordered" evidence="1">
    <location>
        <begin position="397"/>
        <end position="422"/>
    </location>
</feature>